<proteinExistence type="predicted"/>
<gene>
    <name evidence="2" type="ordered locus">Strop_2626</name>
</gene>
<evidence type="ECO:0000313" key="2">
    <source>
        <dbReference type="EMBL" id="ABP55070.1"/>
    </source>
</evidence>
<keyword evidence="3" id="KW-1185">Reference proteome</keyword>
<dbReference type="Proteomes" id="UP000000235">
    <property type="component" value="Chromosome"/>
</dbReference>
<accession>A4X870</accession>
<feature type="region of interest" description="Disordered" evidence="1">
    <location>
        <begin position="132"/>
        <end position="163"/>
    </location>
</feature>
<sequence length="180" mass="19022">MLSFLSGGLPCIGIARPASYGRIRRGMPTLGEFSPSGAAVDSGVVDESNGSAAVGNDRVIPAVPSRTKSLTHPGLGHVESLVRLRRSPQHRRTSCVTAPAPNVIIYRLPGIDPGSTCQPWIREFRCQPPCGQRFSRTSRKVAGRGSGTGPSRPSGEAGPASTAAWWRLTGGWPPLRSAQQ</sequence>
<name>A4X870_SALTO</name>
<reference evidence="3" key="1">
    <citation type="journal article" date="2007" name="Proc. Natl. Acad. Sci. U.S.A.">
        <title>Genome sequencing reveals complex secondary metabolome in the marine actinomycete Salinispora tropica.</title>
        <authorList>
            <person name="Udwary D.W."/>
            <person name="Zeigler L."/>
            <person name="Asolkar R.N."/>
            <person name="Singan V."/>
            <person name="Lapidus A."/>
            <person name="Fenical W."/>
            <person name="Jensen P.R."/>
            <person name="Moore B.S."/>
        </authorList>
    </citation>
    <scope>NUCLEOTIDE SEQUENCE [LARGE SCALE GENOMIC DNA]</scope>
    <source>
        <strain evidence="3">ATCC BAA-916 / DSM 44818 / CNB-440</strain>
    </source>
</reference>
<dbReference type="HOGENOM" id="CLU_1495197_0_0_11"/>
<dbReference type="KEGG" id="stp:Strop_2626"/>
<protein>
    <submittedName>
        <fullName evidence="2">Uncharacterized protein</fullName>
    </submittedName>
</protein>
<evidence type="ECO:0000256" key="1">
    <source>
        <dbReference type="SAM" id="MobiDB-lite"/>
    </source>
</evidence>
<evidence type="ECO:0000313" key="3">
    <source>
        <dbReference type="Proteomes" id="UP000000235"/>
    </source>
</evidence>
<dbReference type="EMBL" id="CP000667">
    <property type="protein sequence ID" value="ABP55070.1"/>
    <property type="molecule type" value="Genomic_DNA"/>
</dbReference>
<organism evidence="2 3">
    <name type="scientific">Salinispora tropica (strain ATCC BAA-916 / DSM 44818 / JCM 13857 / NBRC 105044 / CNB-440)</name>
    <dbReference type="NCBI Taxonomy" id="369723"/>
    <lineage>
        <taxon>Bacteria</taxon>
        <taxon>Bacillati</taxon>
        <taxon>Actinomycetota</taxon>
        <taxon>Actinomycetes</taxon>
        <taxon>Micromonosporales</taxon>
        <taxon>Micromonosporaceae</taxon>
        <taxon>Salinispora</taxon>
    </lineage>
</organism>
<dbReference type="AlphaFoldDB" id="A4X870"/>